<dbReference type="InterPro" id="IPR036388">
    <property type="entry name" value="WH-like_DNA-bd_sf"/>
</dbReference>
<dbReference type="SUPFAM" id="SSF46785">
    <property type="entry name" value="Winged helix' DNA-binding domain"/>
    <property type="match status" value="1"/>
</dbReference>
<keyword evidence="3" id="KW-0804">Transcription</keyword>
<dbReference type="Pfam" id="PF13545">
    <property type="entry name" value="HTH_Crp_2"/>
    <property type="match status" value="1"/>
</dbReference>
<protein>
    <submittedName>
        <fullName evidence="5">Crp/Fnr family transcriptional regulator</fullName>
    </submittedName>
</protein>
<evidence type="ECO:0000313" key="6">
    <source>
        <dbReference type="Proteomes" id="UP001319883"/>
    </source>
</evidence>
<dbReference type="Pfam" id="PF00027">
    <property type="entry name" value="cNMP_binding"/>
    <property type="match status" value="1"/>
</dbReference>
<dbReference type="InterPro" id="IPR036390">
    <property type="entry name" value="WH_DNA-bd_sf"/>
</dbReference>
<reference evidence="5 6" key="1">
    <citation type="submission" date="2021-05" db="EMBL/GenBank/DDBJ databases">
        <title>Petroleum and Energy Research Collection (APPE): ex situ preservation of microbial diversity associated with the oil industry and exploitation of its biotechnological potential.</title>
        <authorList>
            <person name="Paixao C.T.M."/>
            <person name="Gomes M.B."/>
            <person name="Oliveira V.M."/>
        </authorList>
    </citation>
    <scope>NUCLEOTIDE SEQUENCE [LARGE SCALE GENOMIC DNA]</scope>
    <source>
        <strain evidence="5 6">LIT2</strain>
    </source>
</reference>
<dbReference type="Gene3D" id="2.60.120.10">
    <property type="entry name" value="Jelly Rolls"/>
    <property type="match status" value="1"/>
</dbReference>
<name>A0ABS7WYJ1_9GAMM</name>
<dbReference type="EMBL" id="JAGXFD010000001">
    <property type="protein sequence ID" value="MBZ9567204.1"/>
    <property type="molecule type" value="Genomic_DNA"/>
</dbReference>
<evidence type="ECO:0000256" key="3">
    <source>
        <dbReference type="ARBA" id="ARBA00023163"/>
    </source>
</evidence>
<sequence length="251" mass="28505">MLSQESHLARNIDRHVTLSGGDASLLAELDAHPRRVPRGSELWQTQRPSDHLYTLCRGWACSYHRSANGSQQILDLFVPGDIMGLRDLTYHDHTSTAVMLTTGQVSAYPVERVSELMRCSRRLDWALQASAARQERLITQRLINVLSHDAVSRIAHLMLEVQHRLQRVDAASGDQFYLPLLQRQIGMLLGMSSVHVSRTLIELSRRGLLERSRRRIHLLDVEALARIADFTTFPYEAGLNPELLPEDGMQR</sequence>
<dbReference type="SMART" id="SM00419">
    <property type="entry name" value="HTH_CRP"/>
    <property type="match status" value="1"/>
</dbReference>
<keyword evidence="1" id="KW-0805">Transcription regulation</keyword>
<dbReference type="SUPFAM" id="SSF51206">
    <property type="entry name" value="cAMP-binding domain-like"/>
    <property type="match status" value="1"/>
</dbReference>
<dbReference type="CDD" id="cd00038">
    <property type="entry name" value="CAP_ED"/>
    <property type="match status" value="1"/>
</dbReference>
<feature type="domain" description="HTH crp-type" evidence="4">
    <location>
        <begin position="148"/>
        <end position="222"/>
    </location>
</feature>
<dbReference type="PROSITE" id="PS51063">
    <property type="entry name" value="HTH_CRP_2"/>
    <property type="match status" value="1"/>
</dbReference>
<keyword evidence="2" id="KW-0238">DNA-binding</keyword>
<dbReference type="RefSeq" id="WP_163648137.1">
    <property type="nucleotide sequence ID" value="NZ_JAGXFD010000001.1"/>
</dbReference>
<dbReference type="InterPro" id="IPR014710">
    <property type="entry name" value="RmlC-like_jellyroll"/>
</dbReference>
<evidence type="ECO:0000256" key="1">
    <source>
        <dbReference type="ARBA" id="ARBA00023015"/>
    </source>
</evidence>
<dbReference type="InterPro" id="IPR012318">
    <property type="entry name" value="HTH_CRP"/>
</dbReference>
<dbReference type="Gene3D" id="1.10.10.10">
    <property type="entry name" value="Winged helix-like DNA-binding domain superfamily/Winged helix DNA-binding domain"/>
    <property type="match status" value="1"/>
</dbReference>
<dbReference type="Proteomes" id="UP001319883">
    <property type="component" value="Unassembled WGS sequence"/>
</dbReference>
<dbReference type="InterPro" id="IPR018490">
    <property type="entry name" value="cNMP-bd_dom_sf"/>
</dbReference>
<gene>
    <name evidence="5" type="ORF">KGQ91_05845</name>
</gene>
<accession>A0ABS7WYJ1</accession>
<evidence type="ECO:0000313" key="5">
    <source>
        <dbReference type="EMBL" id="MBZ9567204.1"/>
    </source>
</evidence>
<proteinExistence type="predicted"/>
<evidence type="ECO:0000256" key="2">
    <source>
        <dbReference type="ARBA" id="ARBA00023125"/>
    </source>
</evidence>
<organism evidence="5 6">
    <name type="scientific">Modicisalibacter tunisiensis</name>
    <dbReference type="NCBI Taxonomy" id="390637"/>
    <lineage>
        <taxon>Bacteria</taxon>
        <taxon>Pseudomonadati</taxon>
        <taxon>Pseudomonadota</taxon>
        <taxon>Gammaproteobacteria</taxon>
        <taxon>Oceanospirillales</taxon>
        <taxon>Halomonadaceae</taxon>
        <taxon>Modicisalibacter</taxon>
    </lineage>
</organism>
<comment type="caution">
    <text evidence="5">The sequence shown here is derived from an EMBL/GenBank/DDBJ whole genome shotgun (WGS) entry which is preliminary data.</text>
</comment>
<dbReference type="InterPro" id="IPR000595">
    <property type="entry name" value="cNMP-bd_dom"/>
</dbReference>
<keyword evidence="6" id="KW-1185">Reference proteome</keyword>
<evidence type="ECO:0000259" key="4">
    <source>
        <dbReference type="PROSITE" id="PS51063"/>
    </source>
</evidence>